<comment type="caution">
    <text evidence="2">The sequence shown here is derived from an EMBL/GenBank/DDBJ whole genome shotgun (WGS) entry which is preliminary data.</text>
</comment>
<dbReference type="Proteomes" id="UP000803884">
    <property type="component" value="Unassembled WGS sequence"/>
</dbReference>
<evidence type="ECO:0000313" key="3">
    <source>
        <dbReference type="Proteomes" id="UP000803884"/>
    </source>
</evidence>
<reference evidence="2 3" key="1">
    <citation type="journal article" date="2020" name="Microbiol. Resour. Announc.">
        <title>Draft Genome Sequence of a Cladosporium Species Isolated from the Mesophotic Ascidian Didemnum maculosum.</title>
        <authorList>
            <person name="Gioti A."/>
            <person name="Siaperas R."/>
            <person name="Nikolaivits E."/>
            <person name="Le Goff G."/>
            <person name="Ouazzani J."/>
            <person name="Kotoulas G."/>
            <person name="Topakas E."/>
        </authorList>
    </citation>
    <scope>NUCLEOTIDE SEQUENCE [LARGE SCALE GENOMIC DNA]</scope>
    <source>
        <strain evidence="2 3">TM138-S3</strain>
    </source>
</reference>
<feature type="chain" id="PRO_5044324089" evidence="1">
    <location>
        <begin position="21"/>
        <end position="281"/>
    </location>
</feature>
<evidence type="ECO:0000256" key="1">
    <source>
        <dbReference type="SAM" id="SignalP"/>
    </source>
</evidence>
<sequence length="281" mass="27181">MQFTPAIASAILLFCNNVVAAPIAQLAGEGAAANSILSSTDNGIGYGIENAEDNTAALITSLKGGLPAAPVRRQLAGEGAAANSILSSTDNGIGFGIENAEDNTAALITKLKGGAPAPAVRRRQLAGEGAAANSILSSTDNGIGYGIENAEDNTANGLKAIGNAAGVSAVTDPIGNAGDSLDGTLTSGAADAGASIGSTEESTLEGVGSAIPKVRRQADKIANGLKAIGSAAGVNAVTDPVGNAGDSLDGTLTSGAADAGASVGNTEETTLENIGSAVPRL</sequence>
<keyword evidence="3" id="KW-1185">Reference proteome</keyword>
<protein>
    <submittedName>
        <fullName evidence="2">Uncharacterized protein</fullName>
    </submittedName>
</protein>
<name>A0AB34KDU5_9PEZI</name>
<accession>A0AB34KDU5</accession>
<gene>
    <name evidence="2" type="ORF">WHR41_09239</name>
</gene>
<dbReference type="EMBL" id="JAAQHG020000077">
    <property type="protein sequence ID" value="KAL1582036.1"/>
    <property type="molecule type" value="Genomic_DNA"/>
</dbReference>
<organism evidence="2 3">
    <name type="scientific">Cladosporium halotolerans</name>
    <dbReference type="NCBI Taxonomy" id="1052096"/>
    <lineage>
        <taxon>Eukaryota</taxon>
        <taxon>Fungi</taxon>
        <taxon>Dikarya</taxon>
        <taxon>Ascomycota</taxon>
        <taxon>Pezizomycotina</taxon>
        <taxon>Dothideomycetes</taxon>
        <taxon>Dothideomycetidae</taxon>
        <taxon>Cladosporiales</taxon>
        <taxon>Cladosporiaceae</taxon>
        <taxon>Cladosporium</taxon>
    </lineage>
</organism>
<evidence type="ECO:0000313" key="2">
    <source>
        <dbReference type="EMBL" id="KAL1582036.1"/>
    </source>
</evidence>
<dbReference type="GeneID" id="96010681"/>
<feature type="signal peptide" evidence="1">
    <location>
        <begin position="1"/>
        <end position="20"/>
    </location>
</feature>
<keyword evidence="1" id="KW-0732">Signal</keyword>
<dbReference type="AlphaFoldDB" id="A0AB34KDU5"/>
<dbReference type="RefSeq" id="XP_069225143.1">
    <property type="nucleotide sequence ID" value="XM_069377843.1"/>
</dbReference>
<proteinExistence type="predicted"/>